<sequence length="429" mass="47564">MLKNVLELTRFPGEFENFALPSLVAGSIVLMSSVQPMPLAYEYGYLCFRVLVFSLNTCLINHGYNLDFTIERMRGASAGAHLDLFWGGAADLIAGELSSILGFERRLTHILDPDPQQVPILESGKLDMLLNLLYGDQKNFLLALMTADSLQLPDYSLLVRKEMHAHFIALLTGVSLSKAEHLISQGAQAANMLPLKVLYAQVDSMDKTLTAHKGDGKNAKELEPARVVCDMKKAEENFLNPLMDLTSEAIQQKWQIQIRGESRVRLPYAWDVHCWYDPELLLLPTSKVQTTGAWGFTLIRIKSVRQVFCTYRDQVNSVLCTLLSAPASLIVGLTWVTNALINHPKEGGEWEVLWDTLCVHAMVNGFLVPVQPLGIFFLQSLINDPCPQISTHQYLSLKSLSELVGLPHGGADSALVSLISCCKVSKVLV</sequence>
<dbReference type="Proteomes" id="UP000030108">
    <property type="component" value="Unassembled WGS sequence"/>
</dbReference>
<name>X8IY54_9AGAM</name>
<feature type="non-terminal residue" evidence="1">
    <location>
        <position position="429"/>
    </location>
</feature>
<accession>X8IY54</accession>
<dbReference type="OrthoDB" id="3261690at2759"/>
<evidence type="ECO:0000313" key="1">
    <source>
        <dbReference type="EMBL" id="EUC53956.1"/>
    </source>
</evidence>
<organism evidence="1 2">
    <name type="scientific">Rhizoctonia solani AG-3 Rhs1AP</name>
    <dbReference type="NCBI Taxonomy" id="1086054"/>
    <lineage>
        <taxon>Eukaryota</taxon>
        <taxon>Fungi</taxon>
        <taxon>Dikarya</taxon>
        <taxon>Basidiomycota</taxon>
        <taxon>Agaricomycotina</taxon>
        <taxon>Agaricomycetes</taxon>
        <taxon>Cantharellales</taxon>
        <taxon>Ceratobasidiaceae</taxon>
        <taxon>Rhizoctonia</taxon>
    </lineage>
</organism>
<evidence type="ECO:0000313" key="2">
    <source>
        <dbReference type="Proteomes" id="UP000030108"/>
    </source>
</evidence>
<comment type="caution">
    <text evidence="1">The sequence shown here is derived from an EMBL/GenBank/DDBJ whole genome shotgun (WGS) entry which is preliminary data.</text>
</comment>
<protein>
    <submittedName>
        <fullName evidence="1">Uncharacterized protein</fullName>
    </submittedName>
</protein>
<dbReference type="EMBL" id="JATN01000322">
    <property type="protein sequence ID" value="EUC53956.1"/>
    <property type="molecule type" value="Genomic_DNA"/>
</dbReference>
<proteinExistence type="predicted"/>
<gene>
    <name evidence="1" type="ORF">RSOL_022040</name>
</gene>
<dbReference type="AlphaFoldDB" id="X8IY54"/>
<reference evidence="2" key="1">
    <citation type="journal article" date="2014" name="Genome Announc.">
        <title>Draft genome sequence of the plant-pathogenic soil fungus Rhizoctonia solani anastomosis group 3 strain Rhs1AP.</title>
        <authorList>
            <person name="Cubeta M.A."/>
            <person name="Thomas E."/>
            <person name="Dean R.A."/>
            <person name="Jabaji S."/>
            <person name="Neate S.M."/>
            <person name="Tavantzis S."/>
            <person name="Toda T."/>
            <person name="Vilgalys R."/>
            <person name="Bharathan N."/>
            <person name="Fedorova-Abrams N."/>
            <person name="Pakala S.B."/>
            <person name="Pakala S.M."/>
            <person name="Zafar N."/>
            <person name="Joardar V."/>
            <person name="Losada L."/>
            <person name="Nierman W.C."/>
        </authorList>
    </citation>
    <scope>NUCLEOTIDE SEQUENCE [LARGE SCALE GENOMIC DNA]</scope>
    <source>
        <strain evidence="2">AG-3</strain>
    </source>
</reference>